<gene>
    <name evidence="3" type="ORF">PROVRUST_05888</name>
</gene>
<protein>
    <submittedName>
        <fullName evidence="3">DNA-binding helix-turn-helix protein</fullName>
    </submittedName>
</protein>
<dbReference type="PROSITE" id="PS50943">
    <property type="entry name" value="HTH_CROC1"/>
    <property type="match status" value="1"/>
</dbReference>
<reference evidence="3" key="1">
    <citation type="submission" date="2009-12" db="EMBL/GenBank/DDBJ databases">
        <authorList>
            <person name="Weinstock G."/>
            <person name="Sodergren E."/>
            <person name="Clifton S."/>
            <person name="Fulton L."/>
            <person name="Fulton B."/>
            <person name="Courtney L."/>
            <person name="Fronick C."/>
            <person name="Harrison M."/>
            <person name="Strong C."/>
            <person name="Farmer C."/>
            <person name="Delahaunty K."/>
            <person name="Markovic C."/>
            <person name="Hall O."/>
            <person name="Minx P."/>
            <person name="Tomlinson C."/>
            <person name="Mitreva M."/>
            <person name="Nelson J."/>
            <person name="Hou S."/>
            <person name="Wollam A."/>
            <person name="Pepin K.H."/>
            <person name="Johnson M."/>
            <person name="Bhonagiri V."/>
            <person name="Nash W.E."/>
            <person name="Warren W."/>
            <person name="Chinwalla A."/>
            <person name="Mardis E.R."/>
            <person name="Wilson R.K."/>
        </authorList>
    </citation>
    <scope>NUCLEOTIDE SEQUENCE [LARGE SCALE GENOMIC DNA]</scope>
    <source>
        <strain evidence="3">DSM 4541</strain>
    </source>
</reference>
<keyword evidence="4" id="KW-1185">Reference proteome</keyword>
<organism evidence="3 4">
    <name type="scientific">Providencia rustigianii DSM 4541</name>
    <dbReference type="NCBI Taxonomy" id="500637"/>
    <lineage>
        <taxon>Bacteria</taxon>
        <taxon>Pseudomonadati</taxon>
        <taxon>Pseudomonadota</taxon>
        <taxon>Gammaproteobacteria</taxon>
        <taxon>Enterobacterales</taxon>
        <taxon>Morganellaceae</taxon>
        <taxon>Providencia</taxon>
    </lineage>
</organism>
<dbReference type="Proteomes" id="UP000005512">
    <property type="component" value="Unassembled WGS sequence"/>
</dbReference>
<dbReference type="eggNOG" id="COG1396">
    <property type="taxonomic scope" value="Bacteria"/>
</dbReference>
<dbReference type="EMBL" id="ABXV02000017">
    <property type="protein sequence ID" value="EFB73089.1"/>
    <property type="molecule type" value="Genomic_DNA"/>
</dbReference>
<name>D1P170_9GAMM</name>
<dbReference type="InterPro" id="IPR001387">
    <property type="entry name" value="Cro/C1-type_HTH"/>
</dbReference>
<comment type="caution">
    <text evidence="3">The sequence shown here is derived from an EMBL/GenBank/DDBJ whole genome shotgun (WGS) entry which is preliminary data.</text>
</comment>
<evidence type="ECO:0000256" key="1">
    <source>
        <dbReference type="ARBA" id="ARBA00023125"/>
    </source>
</evidence>
<evidence type="ECO:0000259" key="2">
    <source>
        <dbReference type="PROSITE" id="PS50943"/>
    </source>
</evidence>
<dbReference type="HOGENOM" id="CLU_066192_40_1_6"/>
<dbReference type="CDD" id="cd00093">
    <property type="entry name" value="HTH_XRE"/>
    <property type="match status" value="1"/>
</dbReference>
<dbReference type="InterPro" id="IPR010982">
    <property type="entry name" value="Lambda_DNA-bd_dom_sf"/>
</dbReference>
<feature type="domain" description="HTH cro/C1-type" evidence="2">
    <location>
        <begin position="31"/>
        <end position="85"/>
    </location>
</feature>
<dbReference type="SMART" id="SM00530">
    <property type="entry name" value="HTH_XRE"/>
    <property type="match status" value="1"/>
</dbReference>
<dbReference type="PANTHER" id="PTHR46558">
    <property type="entry name" value="TRACRIPTIONAL REGULATORY PROTEIN-RELATED-RELATED"/>
    <property type="match status" value="1"/>
</dbReference>
<evidence type="ECO:0000313" key="4">
    <source>
        <dbReference type="Proteomes" id="UP000005512"/>
    </source>
</evidence>
<proteinExistence type="predicted"/>
<dbReference type="Pfam" id="PF01381">
    <property type="entry name" value="HTH_3"/>
    <property type="match status" value="1"/>
</dbReference>
<accession>D1P170</accession>
<dbReference type="AlphaFoldDB" id="D1P170"/>
<keyword evidence="1 3" id="KW-0238">DNA-binding</keyword>
<dbReference type="GO" id="GO:0003677">
    <property type="term" value="F:DNA binding"/>
    <property type="evidence" value="ECO:0007669"/>
    <property type="project" value="UniProtKB-KW"/>
</dbReference>
<dbReference type="Gene3D" id="1.10.260.40">
    <property type="entry name" value="lambda repressor-like DNA-binding domains"/>
    <property type="match status" value="1"/>
</dbReference>
<dbReference type="SUPFAM" id="SSF47413">
    <property type="entry name" value="lambda repressor-like DNA-binding domains"/>
    <property type="match status" value="1"/>
</dbReference>
<dbReference type="PANTHER" id="PTHR46558:SF3">
    <property type="entry name" value="TRANSCRIPTIONAL REGULATOR"/>
    <property type="match status" value="1"/>
</dbReference>
<dbReference type="STRING" id="500637.PROVRUST_05888"/>
<evidence type="ECO:0000313" key="3">
    <source>
        <dbReference type="EMBL" id="EFB73089.1"/>
    </source>
</evidence>
<sequence>MQLLIMNKINLDLKKYNSSENVFSLYCGLVIRKIRKENGISACELAKKVNISQQQMSRYERGINKFSIDMLFDITVALNIPFERLIKTVISEVQKSPSDNATILKNKISASDMIYFY</sequence>